<organism evidence="1 2">
    <name type="scientific">Strongylocentrotus purpuratus</name>
    <name type="common">Purple sea urchin</name>
    <dbReference type="NCBI Taxonomy" id="7668"/>
    <lineage>
        <taxon>Eukaryota</taxon>
        <taxon>Metazoa</taxon>
        <taxon>Echinodermata</taxon>
        <taxon>Eleutherozoa</taxon>
        <taxon>Echinozoa</taxon>
        <taxon>Echinoidea</taxon>
        <taxon>Euechinoidea</taxon>
        <taxon>Echinacea</taxon>
        <taxon>Camarodonta</taxon>
        <taxon>Echinidea</taxon>
        <taxon>Strongylocentrotidae</taxon>
        <taxon>Strongylocentrotus</taxon>
    </lineage>
</organism>
<accession>A0A7M7PGL6</accession>
<dbReference type="KEGG" id="spu:105441799"/>
<dbReference type="PANTHER" id="PTHR24407">
    <property type="entry name" value="PROTEIN KINASE DOMAIN-CONTAINING PROTEIN"/>
    <property type="match status" value="1"/>
</dbReference>
<name>A0A7M7PGL6_STRPU</name>
<dbReference type="EnsemblMetazoa" id="XM_030994100">
    <property type="protein sequence ID" value="XP_030849960"/>
    <property type="gene ID" value="LOC105441799"/>
</dbReference>
<dbReference type="InParanoid" id="A0A7M7PGL6"/>
<dbReference type="RefSeq" id="XP_030849960.1">
    <property type="nucleotide sequence ID" value="XM_030994100.1"/>
</dbReference>
<dbReference type="PANTHER" id="PTHR24407:SF14">
    <property type="entry name" value="SIR2-LIKE DOMAIN-CONTAINING PROTEIN"/>
    <property type="match status" value="1"/>
</dbReference>
<protein>
    <submittedName>
        <fullName evidence="1">Uncharacterized protein</fullName>
    </submittedName>
</protein>
<sequence>MPHLKNLTLYGRYHDDFYSPSSSMASSAKIETLETPGWDLSERPSASRYFGQFIRSMSHLKNLKLYGRYHDDFYSTSSSMASSAKDHDQSRNTCPTLTELTVDDNILEGWHDCGSMFDNVKRVTIQVCNPINYDVIQRIQLPGATELTIQTHEYGLRPAGFHEELTALPNALLNISSQLVKVTFSDLDIGNSKMELILQAFRSPHNLNHLKTIRFMRCGTDLSMNDVTIVCNEDHVIEVEVEHGKPRGF</sequence>
<proteinExistence type="predicted"/>
<reference evidence="2" key="1">
    <citation type="submission" date="2015-02" db="EMBL/GenBank/DDBJ databases">
        <title>Genome sequencing for Strongylocentrotus purpuratus.</title>
        <authorList>
            <person name="Murali S."/>
            <person name="Liu Y."/>
            <person name="Vee V."/>
            <person name="English A."/>
            <person name="Wang M."/>
            <person name="Skinner E."/>
            <person name="Han Y."/>
            <person name="Muzny D.M."/>
            <person name="Worley K.C."/>
            <person name="Gibbs R.A."/>
        </authorList>
    </citation>
    <scope>NUCLEOTIDE SEQUENCE</scope>
</reference>
<keyword evidence="2" id="KW-1185">Reference proteome</keyword>
<evidence type="ECO:0000313" key="2">
    <source>
        <dbReference type="Proteomes" id="UP000007110"/>
    </source>
</evidence>
<dbReference type="Proteomes" id="UP000007110">
    <property type="component" value="Unassembled WGS sequence"/>
</dbReference>
<dbReference type="GeneID" id="105441799"/>
<dbReference type="SUPFAM" id="SSF52047">
    <property type="entry name" value="RNI-like"/>
    <property type="match status" value="1"/>
</dbReference>
<dbReference type="InterPro" id="IPR032675">
    <property type="entry name" value="LRR_dom_sf"/>
</dbReference>
<dbReference type="Gene3D" id="3.80.10.10">
    <property type="entry name" value="Ribonuclease Inhibitor"/>
    <property type="match status" value="1"/>
</dbReference>
<reference evidence="1" key="2">
    <citation type="submission" date="2021-01" db="UniProtKB">
        <authorList>
            <consortium name="EnsemblMetazoa"/>
        </authorList>
    </citation>
    <scope>IDENTIFICATION</scope>
</reference>
<evidence type="ECO:0000313" key="1">
    <source>
        <dbReference type="EnsemblMetazoa" id="XP_030849960"/>
    </source>
</evidence>
<dbReference type="AlphaFoldDB" id="A0A7M7PGL6"/>